<proteinExistence type="predicted"/>
<protein>
    <recommendedName>
        <fullName evidence="6">Ankyrin repeat protein</fullName>
    </recommendedName>
</protein>
<keyword evidence="2 3" id="KW-0040">ANK repeat</keyword>
<name>A0A8H3F7W2_9LECA</name>
<keyword evidence="1" id="KW-0677">Repeat</keyword>
<dbReference type="OrthoDB" id="539213at2759"/>
<dbReference type="PANTHER" id="PTHR24198">
    <property type="entry name" value="ANKYRIN REPEAT AND PROTEIN KINASE DOMAIN-CONTAINING PROTEIN"/>
    <property type="match status" value="1"/>
</dbReference>
<dbReference type="Pfam" id="PF12796">
    <property type="entry name" value="Ank_2"/>
    <property type="match status" value="1"/>
</dbReference>
<dbReference type="EMBL" id="CAJPDR010000128">
    <property type="protein sequence ID" value="CAF9919771.1"/>
    <property type="molecule type" value="Genomic_DNA"/>
</dbReference>
<sequence length="132" mass="13945">MAQMSIWLAANGATGACRIVRRLLEAGARIVATTDQNGHNEVVRLLLKCDADIEAAAYNGKRALHLAVEMGQVEIVDILLVAGANMDAGANDGRTPLTFALHNDRGLAMIASLLDRGAKLEATSDNGRTALH</sequence>
<evidence type="ECO:0000256" key="1">
    <source>
        <dbReference type="ARBA" id="ARBA00022737"/>
    </source>
</evidence>
<dbReference type="InterPro" id="IPR002110">
    <property type="entry name" value="Ankyrin_rpt"/>
</dbReference>
<keyword evidence="5" id="KW-1185">Reference proteome</keyword>
<dbReference type="PANTHER" id="PTHR24198:SF165">
    <property type="entry name" value="ANKYRIN REPEAT-CONTAINING PROTEIN-RELATED"/>
    <property type="match status" value="1"/>
</dbReference>
<dbReference type="Gene3D" id="1.25.40.20">
    <property type="entry name" value="Ankyrin repeat-containing domain"/>
    <property type="match status" value="1"/>
</dbReference>
<accession>A0A8H3F7W2</accession>
<dbReference type="PROSITE" id="PS50297">
    <property type="entry name" value="ANK_REP_REGION"/>
    <property type="match status" value="1"/>
</dbReference>
<comment type="caution">
    <text evidence="4">The sequence shown here is derived from an EMBL/GenBank/DDBJ whole genome shotgun (WGS) entry which is preliminary data.</text>
</comment>
<dbReference type="SMART" id="SM00248">
    <property type="entry name" value="ANK"/>
    <property type="match status" value="3"/>
</dbReference>
<dbReference type="SUPFAM" id="SSF48403">
    <property type="entry name" value="Ankyrin repeat"/>
    <property type="match status" value="1"/>
</dbReference>
<feature type="repeat" description="ANK" evidence="3">
    <location>
        <begin position="92"/>
        <end position="125"/>
    </location>
</feature>
<evidence type="ECO:0000256" key="2">
    <source>
        <dbReference type="ARBA" id="ARBA00023043"/>
    </source>
</evidence>
<gene>
    <name evidence="4" type="ORF">ALECFALPRED_001290</name>
</gene>
<evidence type="ECO:0000313" key="4">
    <source>
        <dbReference type="EMBL" id="CAF9919771.1"/>
    </source>
</evidence>
<evidence type="ECO:0000256" key="3">
    <source>
        <dbReference type="PROSITE-ProRule" id="PRU00023"/>
    </source>
</evidence>
<feature type="repeat" description="ANK" evidence="3">
    <location>
        <begin position="59"/>
        <end position="91"/>
    </location>
</feature>
<dbReference type="PROSITE" id="PS50088">
    <property type="entry name" value="ANK_REPEAT"/>
    <property type="match status" value="2"/>
</dbReference>
<dbReference type="AlphaFoldDB" id="A0A8H3F7W2"/>
<reference evidence="4" key="1">
    <citation type="submission" date="2021-03" db="EMBL/GenBank/DDBJ databases">
        <authorList>
            <person name="Tagirdzhanova G."/>
        </authorList>
    </citation>
    <scope>NUCLEOTIDE SEQUENCE</scope>
</reference>
<dbReference type="Proteomes" id="UP000664203">
    <property type="component" value="Unassembled WGS sequence"/>
</dbReference>
<dbReference type="InterPro" id="IPR036770">
    <property type="entry name" value="Ankyrin_rpt-contain_sf"/>
</dbReference>
<organism evidence="4 5">
    <name type="scientific">Alectoria fallacina</name>
    <dbReference type="NCBI Taxonomy" id="1903189"/>
    <lineage>
        <taxon>Eukaryota</taxon>
        <taxon>Fungi</taxon>
        <taxon>Dikarya</taxon>
        <taxon>Ascomycota</taxon>
        <taxon>Pezizomycotina</taxon>
        <taxon>Lecanoromycetes</taxon>
        <taxon>OSLEUM clade</taxon>
        <taxon>Lecanoromycetidae</taxon>
        <taxon>Lecanorales</taxon>
        <taxon>Lecanorineae</taxon>
        <taxon>Parmeliaceae</taxon>
        <taxon>Alectoria</taxon>
    </lineage>
</organism>
<evidence type="ECO:0008006" key="6">
    <source>
        <dbReference type="Google" id="ProtNLM"/>
    </source>
</evidence>
<evidence type="ECO:0000313" key="5">
    <source>
        <dbReference type="Proteomes" id="UP000664203"/>
    </source>
</evidence>